<dbReference type="InterPro" id="IPR053008">
    <property type="entry name" value="Phomopsin_biosynth_assoc"/>
</dbReference>
<dbReference type="eggNOG" id="ENOG502TAJB">
    <property type="taxonomic scope" value="Eukaryota"/>
</dbReference>
<organism evidence="1 2">
    <name type="scientific">Capronia epimyces CBS 606.96</name>
    <dbReference type="NCBI Taxonomy" id="1182542"/>
    <lineage>
        <taxon>Eukaryota</taxon>
        <taxon>Fungi</taxon>
        <taxon>Dikarya</taxon>
        <taxon>Ascomycota</taxon>
        <taxon>Pezizomycotina</taxon>
        <taxon>Eurotiomycetes</taxon>
        <taxon>Chaetothyriomycetidae</taxon>
        <taxon>Chaetothyriales</taxon>
        <taxon>Herpotrichiellaceae</taxon>
        <taxon>Capronia</taxon>
    </lineage>
</organism>
<gene>
    <name evidence="1" type="ORF">A1O3_01450</name>
</gene>
<comment type="caution">
    <text evidence="1">The sequence shown here is derived from an EMBL/GenBank/DDBJ whole genome shotgun (WGS) entry which is preliminary data.</text>
</comment>
<reference evidence="1 2" key="1">
    <citation type="submission" date="2013-03" db="EMBL/GenBank/DDBJ databases">
        <title>The Genome Sequence of Capronia epimyces CBS 606.96.</title>
        <authorList>
            <consortium name="The Broad Institute Genomics Platform"/>
            <person name="Cuomo C."/>
            <person name="de Hoog S."/>
            <person name="Gorbushina A."/>
            <person name="Walker B."/>
            <person name="Young S.K."/>
            <person name="Zeng Q."/>
            <person name="Gargeya S."/>
            <person name="Fitzgerald M."/>
            <person name="Haas B."/>
            <person name="Abouelleil A."/>
            <person name="Allen A.W."/>
            <person name="Alvarado L."/>
            <person name="Arachchi H.M."/>
            <person name="Berlin A.M."/>
            <person name="Chapman S.B."/>
            <person name="Gainer-Dewar J."/>
            <person name="Goldberg J."/>
            <person name="Griggs A."/>
            <person name="Gujja S."/>
            <person name="Hansen M."/>
            <person name="Howarth C."/>
            <person name="Imamovic A."/>
            <person name="Ireland A."/>
            <person name="Larimer J."/>
            <person name="McCowan C."/>
            <person name="Murphy C."/>
            <person name="Pearson M."/>
            <person name="Poon T.W."/>
            <person name="Priest M."/>
            <person name="Roberts A."/>
            <person name="Saif S."/>
            <person name="Shea T."/>
            <person name="Sisk P."/>
            <person name="Sykes S."/>
            <person name="Wortman J."/>
            <person name="Nusbaum C."/>
            <person name="Birren B."/>
        </authorList>
    </citation>
    <scope>NUCLEOTIDE SEQUENCE [LARGE SCALE GENOMIC DNA]</scope>
    <source>
        <strain evidence="1 2">CBS 606.96</strain>
    </source>
</reference>
<dbReference type="PANTHER" id="PTHR35896">
    <property type="entry name" value="IG-LIKE DOMAIN-CONTAINING PROTEIN"/>
    <property type="match status" value="1"/>
</dbReference>
<dbReference type="AlphaFoldDB" id="W9YUH7"/>
<keyword evidence="2" id="KW-1185">Reference proteome</keyword>
<dbReference type="RefSeq" id="XP_007729786.1">
    <property type="nucleotide sequence ID" value="XM_007731596.1"/>
</dbReference>
<evidence type="ECO:0000313" key="2">
    <source>
        <dbReference type="Proteomes" id="UP000019478"/>
    </source>
</evidence>
<dbReference type="PANTHER" id="PTHR35896:SF3">
    <property type="entry name" value="MAJOR FACILITATOR SUPERFAMILY TRANSPORTER"/>
    <property type="match status" value="1"/>
</dbReference>
<sequence length="163" mass="18072">MLVSTLVYMKLKPPFTHTTPGPTCGRAVDEALTLGCRWDGLAHMWLPRHCSSARHDEITENLGGEPSYTAWDAARTIDLRRVPSGEKYHTTGREDTAHCAFNMLRLVDQICGQGHFGSSVTTPEHVEHCIYLLLNMTRADPRQWEQGLVKGSAAFGGDCAYAQ</sequence>
<dbReference type="Proteomes" id="UP000019478">
    <property type="component" value="Unassembled WGS sequence"/>
</dbReference>
<dbReference type="GeneID" id="19165586"/>
<dbReference type="EMBL" id="AMGY01000001">
    <property type="protein sequence ID" value="EXJ92896.1"/>
    <property type="molecule type" value="Genomic_DNA"/>
</dbReference>
<name>W9YUH7_9EURO</name>
<proteinExistence type="predicted"/>
<dbReference type="OrthoDB" id="3501153at2759"/>
<evidence type="ECO:0000313" key="1">
    <source>
        <dbReference type="EMBL" id="EXJ92896.1"/>
    </source>
</evidence>
<protein>
    <submittedName>
        <fullName evidence="1">Uncharacterized protein</fullName>
    </submittedName>
</protein>
<dbReference type="HOGENOM" id="CLU_1626813_0_0_1"/>
<accession>W9YUH7</accession>
<dbReference type="STRING" id="1182542.W9YUH7"/>